<dbReference type="PROSITE" id="PS51257">
    <property type="entry name" value="PROKAR_LIPOPROTEIN"/>
    <property type="match status" value="1"/>
</dbReference>
<organism evidence="1 2">
    <name type="scientific">Metabacillus litoralis</name>
    <dbReference type="NCBI Taxonomy" id="152268"/>
    <lineage>
        <taxon>Bacteria</taxon>
        <taxon>Bacillati</taxon>
        <taxon>Bacillota</taxon>
        <taxon>Bacilli</taxon>
        <taxon>Bacillales</taxon>
        <taxon>Bacillaceae</taxon>
        <taxon>Metabacillus</taxon>
    </lineage>
</organism>
<keyword evidence="2" id="KW-1185">Reference proteome</keyword>
<proteinExistence type="predicted"/>
<gene>
    <name evidence="1" type="ORF">FS935_14435</name>
</gene>
<dbReference type="RefSeq" id="WP_146949351.1">
    <property type="nucleotide sequence ID" value="NZ_VOQF01000007.1"/>
</dbReference>
<dbReference type="Proteomes" id="UP000321363">
    <property type="component" value="Unassembled WGS sequence"/>
</dbReference>
<evidence type="ECO:0000313" key="1">
    <source>
        <dbReference type="EMBL" id="TXC90250.1"/>
    </source>
</evidence>
<dbReference type="EMBL" id="VOQF01000007">
    <property type="protein sequence ID" value="TXC90250.1"/>
    <property type="molecule type" value="Genomic_DNA"/>
</dbReference>
<reference evidence="1 2" key="1">
    <citation type="journal article" date="2005" name="Int. J. Syst. Evol. Microbiol.">
        <title>Bacillus litoralis sp. nov., isolated from a tidal flat of the Yellow Sea in Korea.</title>
        <authorList>
            <person name="Yoon J.H."/>
            <person name="Oh T.K."/>
        </authorList>
    </citation>
    <scope>NUCLEOTIDE SEQUENCE [LARGE SCALE GENOMIC DNA]</scope>
    <source>
        <strain evidence="1 2">SW-211</strain>
    </source>
</reference>
<dbReference type="AlphaFoldDB" id="A0A5C6W324"/>
<dbReference type="OrthoDB" id="2450230at2"/>
<comment type="caution">
    <text evidence="1">The sequence shown here is derived from an EMBL/GenBank/DDBJ whole genome shotgun (WGS) entry which is preliminary data.</text>
</comment>
<name>A0A5C6W324_9BACI</name>
<protein>
    <submittedName>
        <fullName evidence="1">Uncharacterized protein</fullName>
    </submittedName>
</protein>
<evidence type="ECO:0000313" key="2">
    <source>
        <dbReference type="Proteomes" id="UP000321363"/>
    </source>
</evidence>
<sequence>MNKLITLCFSFFIILTLTSCNISDEDLSKTTVNQAKIAFEEKPKKPNKETKLFSYYVPEKFEIEETNKYNVILEKGKQSYILFVNLKEKSNSQVSYEALSKQYKNPLILKTFENEEKFGYLFVDKVEKNQYEITVGIGGTKLTTETNKSDIEEDAQNMMEIVNSVKK</sequence>
<accession>A0A5C6W324</accession>